<evidence type="ECO:0000313" key="3">
    <source>
        <dbReference type="EMBL" id="SYW75542.1"/>
    </source>
</evidence>
<organism evidence="3 4">
    <name type="scientific">Ustilago bromivora</name>
    <dbReference type="NCBI Taxonomy" id="307758"/>
    <lineage>
        <taxon>Eukaryota</taxon>
        <taxon>Fungi</taxon>
        <taxon>Dikarya</taxon>
        <taxon>Basidiomycota</taxon>
        <taxon>Ustilaginomycotina</taxon>
        <taxon>Ustilaginomycetes</taxon>
        <taxon>Ustilaginales</taxon>
        <taxon>Ustilaginaceae</taxon>
        <taxon>Ustilago</taxon>
    </lineage>
</organism>
<comment type="caution">
    <text evidence="3">The sequence shown here is derived from an EMBL/GenBank/DDBJ whole genome shotgun (WGS) entry which is preliminary data.</text>
</comment>
<proteinExistence type="predicted"/>
<evidence type="ECO:0000313" key="4">
    <source>
        <dbReference type="Proteomes" id="UP000658997"/>
    </source>
</evidence>
<evidence type="ECO:0000256" key="1">
    <source>
        <dbReference type="SAM" id="MobiDB-lite"/>
    </source>
</evidence>
<feature type="signal peptide" evidence="2">
    <location>
        <begin position="1"/>
        <end position="21"/>
    </location>
</feature>
<gene>
    <name evidence="3" type="ORF">UBRO2_00776</name>
</gene>
<feature type="chain" id="PRO_5034347968" evidence="2">
    <location>
        <begin position="22"/>
        <end position="545"/>
    </location>
</feature>
<sequence length="545" mass="60773">MLSTKIIGLCITALAIVQVHAVDNVDPGVRVQIPERLLLPVGDQNLAREGGFQLVPSYPPQDEWPTDLPAAQPGPVGAGEGGASSSRQPDEPEVSSQSARVPSNPQLPLGRKWFSMQSYPLDMHELQKFYHDDNFEPVNFESLYKNTRFQTSGMIYRPYPPVLLAIQGSIWPVLQRHNLRPNDVSPNYNLKHGEYLWPPFQPGPDGLPSLDLRPNLEHDLRQRITARVTAHSQVTPALYHMGVNVDGNTRHILMLTGRSKDFFDEKVHLPQSQIWLFYESAKIPLPLLAFDLCYFEELYHDVVVIASVDLKKGTDDITGTMHVFLIAAVIAAVVAFASDDRPARMVRIPMEQALPVPEWYGVHNVGDGRTVSIWTWADPATAQPTDRSGEAASRSAQEAAGSCHLASLAPAPPEPGNRRPAFLIPDDEPFRWVFDTSAASSSTGPPGTRQIIPKFVQVESGRDWGPLPIREKKFSMKSYPVDISLFKHFYGDTHAVPTNFEDFITDRPIWPYYQDADTFFNKPTAPAEKRIDASGMSYRPEPAVL</sequence>
<accession>A0A8H8TQJ9</accession>
<dbReference type="AlphaFoldDB" id="A0A8H8TQJ9"/>
<dbReference type="EMBL" id="ULHB01000008">
    <property type="protein sequence ID" value="SYW75542.1"/>
    <property type="molecule type" value="Genomic_DNA"/>
</dbReference>
<keyword evidence="4" id="KW-1185">Reference proteome</keyword>
<name>A0A8H8TQJ9_9BASI</name>
<feature type="region of interest" description="Disordered" evidence="1">
    <location>
        <begin position="51"/>
        <end position="106"/>
    </location>
</feature>
<keyword evidence="2" id="KW-0732">Signal</keyword>
<evidence type="ECO:0000256" key="2">
    <source>
        <dbReference type="SAM" id="SignalP"/>
    </source>
</evidence>
<reference evidence="3" key="1">
    <citation type="submission" date="2018-08" db="EMBL/GenBank/DDBJ databases">
        <authorList>
            <person name="Guldener U."/>
        </authorList>
    </citation>
    <scope>NUCLEOTIDE SEQUENCE</scope>
    <source>
        <strain evidence="3">UB2</strain>
    </source>
</reference>
<protein>
    <submittedName>
        <fullName evidence="3">Uncharacterized protein</fullName>
    </submittedName>
</protein>
<dbReference type="Proteomes" id="UP000658997">
    <property type="component" value="Unassembled WGS sequence"/>
</dbReference>
<feature type="compositionally biased region" description="Polar residues" evidence="1">
    <location>
        <begin position="94"/>
        <end position="106"/>
    </location>
</feature>